<dbReference type="Proteomes" id="UP000806285">
    <property type="component" value="Unassembled WGS sequence"/>
</dbReference>
<keyword evidence="1" id="KW-0812">Transmembrane</keyword>
<keyword evidence="1" id="KW-0472">Membrane</keyword>
<evidence type="ECO:0000313" key="3">
    <source>
        <dbReference type="Proteomes" id="UP000806285"/>
    </source>
</evidence>
<comment type="caution">
    <text evidence="2">The sequence shown here is derived from an EMBL/GenBank/DDBJ whole genome shotgun (WGS) entry which is preliminary data.</text>
</comment>
<keyword evidence="1" id="KW-1133">Transmembrane helix</keyword>
<organism evidence="2 3">
    <name type="scientific">Ramlibacter pallidus</name>
    <dbReference type="NCBI Taxonomy" id="2780087"/>
    <lineage>
        <taxon>Bacteria</taxon>
        <taxon>Pseudomonadati</taxon>
        <taxon>Pseudomonadota</taxon>
        <taxon>Betaproteobacteria</taxon>
        <taxon>Burkholderiales</taxon>
        <taxon>Comamonadaceae</taxon>
        <taxon>Ramlibacter</taxon>
    </lineage>
</organism>
<dbReference type="RefSeq" id="WP_193677316.1">
    <property type="nucleotide sequence ID" value="NZ_JADDIV010000004.1"/>
</dbReference>
<evidence type="ECO:0000313" key="2">
    <source>
        <dbReference type="EMBL" id="MBE7368685.1"/>
    </source>
</evidence>
<proteinExistence type="predicted"/>
<sequence>MSTRDALLVVVCLLGGAYGYLGLRVGAHLNDVEKRKSPSERFLLTSVAWSVGTGDEYTDEGKRLCKIGNWILVVWIITWFMWGHGSDVAV</sequence>
<evidence type="ECO:0000256" key="1">
    <source>
        <dbReference type="SAM" id="Phobius"/>
    </source>
</evidence>
<name>A0ABR9S598_9BURK</name>
<reference evidence="2 3" key="1">
    <citation type="submission" date="2020-10" db="EMBL/GenBank/DDBJ databases">
        <title>Ramlibacter sp. HM2 16S ribosomal RNA gene Genome sequencing and assembly.</title>
        <authorList>
            <person name="Kang M."/>
        </authorList>
    </citation>
    <scope>NUCLEOTIDE SEQUENCE [LARGE SCALE GENOMIC DNA]</scope>
    <source>
        <strain evidence="2 3">HM2</strain>
    </source>
</reference>
<feature type="transmembrane region" description="Helical" evidence="1">
    <location>
        <begin position="6"/>
        <end position="27"/>
    </location>
</feature>
<dbReference type="EMBL" id="JADDIV010000004">
    <property type="protein sequence ID" value="MBE7368685.1"/>
    <property type="molecule type" value="Genomic_DNA"/>
</dbReference>
<gene>
    <name evidence="2" type="ORF">IM787_14085</name>
</gene>
<keyword evidence="3" id="KW-1185">Reference proteome</keyword>
<protein>
    <submittedName>
        <fullName evidence="2">Uncharacterized protein</fullName>
    </submittedName>
</protein>
<accession>A0ABR9S598</accession>
<feature type="transmembrane region" description="Helical" evidence="1">
    <location>
        <begin position="67"/>
        <end position="85"/>
    </location>
</feature>